<dbReference type="Pfam" id="PF01593">
    <property type="entry name" value="Amino_oxidase"/>
    <property type="match status" value="1"/>
</dbReference>
<reference evidence="6 7" key="1">
    <citation type="submission" date="2019-04" db="EMBL/GenBank/DDBJ databases">
        <title>Fungal friends and foes A comparative genomics study of 23 Aspergillus species from section Flavi.</title>
        <authorList>
            <consortium name="DOE Joint Genome Institute"/>
            <person name="Kjaerbolling I."/>
            <person name="Vesth T.C."/>
            <person name="Frisvad J.C."/>
            <person name="Nybo J.L."/>
            <person name="Theobald S."/>
            <person name="Kildgaard S."/>
            <person name="Petersen T.I."/>
            <person name="Kuo A."/>
            <person name="Sato A."/>
            <person name="Lyhne E.K."/>
            <person name="Kogle M.E."/>
            <person name="Wiebenga A."/>
            <person name="Kun R.S."/>
            <person name="Lubbers R.J."/>
            <person name="Makela M.R."/>
            <person name="Barry K."/>
            <person name="Chovatia M."/>
            <person name="Clum A."/>
            <person name="Daum C."/>
            <person name="Haridas S."/>
            <person name="He G."/>
            <person name="LaButti K."/>
            <person name="Lipzen A."/>
            <person name="Mondo S."/>
            <person name="Pangilinan J."/>
            <person name="Riley R."/>
            <person name="Salamov A."/>
            <person name="Simmons B.A."/>
            <person name="Magnuson J.K."/>
            <person name="Henrissat B."/>
            <person name="Mortensen U.H."/>
            <person name="Larsen T.O."/>
            <person name="De vries R.P."/>
            <person name="Grigoriev I.V."/>
            <person name="Machida M."/>
            <person name="Baker S.E."/>
            <person name="Andersen M.R."/>
        </authorList>
    </citation>
    <scope>NUCLEOTIDE SEQUENCE [LARGE SCALE GENOMIC DNA]</scope>
    <source>
        <strain evidence="6 7">CBS 117618</strain>
    </source>
</reference>
<evidence type="ECO:0000256" key="4">
    <source>
        <dbReference type="SAM" id="MobiDB-lite"/>
    </source>
</evidence>
<comment type="catalytic activity">
    <reaction evidence="3">
        <text>a secondary aliphatic amine + O2 + H2O = a primary amine + an aldehyde + H2O2</text>
        <dbReference type="Rhea" id="RHEA:26414"/>
        <dbReference type="ChEBI" id="CHEBI:15377"/>
        <dbReference type="ChEBI" id="CHEBI:15379"/>
        <dbReference type="ChEBI" id="CHEBI:16240"/>
        <dbReference type="ChEBI" id="CHEBI:17478"/>
        <dbReference type="ChEBI" id="CHEBI:58855"/>
        <dbReference type="ChEBI" id="CHEBI:65296"/>
        <dbReference type="EC" id="1.4.3.4"/>
    </reaction>
</comment>
<evidence type="ECO:0000256" key="3">
    <source>
        <dbReference type="ARBA" id="ARBA00048448"/>
    </source>
</evidence>
<evidence type="ECO:0000259" key="5">
    <source>
        <dbReference type="Pfam" id="PF01593"/>
    </source>
</evidence>
<dbReference type="SUPFAM" id="SSF51905">
    <property type="entry name" value="FAD/NAD(P)-binding domain"/>
    <property type="match status" value="1"/>
</dbReference>
<dbReference type="InterPro" id="IPR036188">
    <property type="entry name" value="FAD/NAD-bd_sf"/>
</dbReference>
<dbReference type="AlphaFoldDB" id="A0A5N6DJX8"/>
<dbReference type="PANTHER" id="PTHR43563:SF1">
    <property type="entry name" value="AMINE OXIDASE [FLAVIN-CONTAINING] B"/>
    <property type="match status" value="1"/>
</dbReference>
<sequence>MRTDGGRCWIGVQMAGGWIGYINPASAVVQYDHQLQLHKHPTQPQPQSPTTNHSNNNTTTTSMTIYDTVVIGAGMAGLTAARDLSTPGHSVLLLEARDRIGGRTYTTDAFGGQFDLGGGYVHWTQPAAWTELERHGLARLEPPLESEIYYQLADGKVHTSEIEKTYGLVGKLFEDARKRFPLPWDVTAVDNSDINMETMEERIEAMGLSKHDADLIKGALSGLSHDYTKQGSTQLLFATASNFGNYAAELETAGSWCIPGGMTKLSEAIQSSSKAEVRLNTPVAKIADSAEGVTVTTCAGEAIQSKTVVVAVPLNTMRLLDISPALPEPVQAMFKTGNPVRGSKLWVRVRGHITPFSALAPPGEHPLNTMRVEKRWGDDTIILCMISQSDGIKHDDIPAVQTALRKFVPDLEVIDTAWHDWNADEFSRGGWMMHAPRHFLDGAVEIRKGHGRMSFAGADIAAMGPCTIDGAMSSGAAAARQVEKILERKQ</sequence>
<comment type="similarity">
    <text evidence="1">Belongs to the flavin monoamine oxidase family.</text>
</comment>
<dbReference type="PANTHER" id="PTHR43563">
    <property type="entry name" value="AMINE OXIDASE"/>
    <property type="match status" value="1"/>
</dbReference>
<name>A0A5N6DJX8_ASPPA</name>
<dbReference type="EMBL" id="ML734971">
    <property type="protein sequence ID" value="KAB8205374.1"/>
    <property type="molecule type" value="Genomic_DNA"/>
</dbReference>
<feature type="region of interest" description="Disordered" evidence="4">
    <location>
        <begin position="37"/>
        <end position="59"/>
    </location>
</feature>
<protein>
    <recommendedName>
        <fullName evidence="2">monoamine oxidase</fullName>
        <ecNumber evidence="2">1.4.3.4</ecNumber>
    </recommendedName>
</protein>
<feature type="domain" description="Amine oxidase" evidence="5">
    <location>
        <begin position="75"/>
        <end position="482"/>
    </location>
</feature>
<evidence type="ECO:0000256" key="1">
    <source>
        <dbReference type="ARBA" id="ARBA00005995"/>
    </source>
</evidence>
<evidence type="ECO:0000256" key="2">
    <source>
        <dbReference type="ARBA" id="ARBA00012804"/>
    </source>
</evidence>
<evidence type="ECO:0000313" key="7">
    <source>
        <dbReference type="Proteomes" id="UP000326532"/>
    </source>
</evidence>
<dbReference type="InterPro" id="IPR050703">
    <property type="entry name" value="Flavin_MAO"/>
</dbReference>
<dbReference type="Gene3D" id="3.50.50.60">
    <property type="entry name" value="FAD/NAD(P)-binding domain"/>
    <property type="match status" value="1"/>
</dbReference>
<keyword evidence="7" id="KW-1185">Reference proteome</keyword>
<feature type="compositionally biased region" description="Low complexity" evidence="4">
    <location>
        <begin position="48"/>
        <end position="59"/>
    </location>
</feature>
<dbReference type="Proteomes" id="UP000326532">
    <property type="component" value="Unassembled WGS sequence"/>
</dbReference>
<dbReference type="VEuPathDB" id="FungiDB:BDV34DRAFT_195835"/>
<accession>A0A5N6DJX8</accession>
<evidence type="ECO:0000313" key="6">
    <source>
        <dbReference type="EMBL" id="KAB8205374.1"/>
    </source>
</evidence>
<gene>
    <name evidence="6" type="ORF">BDV34DRAFT_195835</name>
</gene>
<dbReference type="InterPro" id="IPR002937">
    <property type="entry name" value="Amino_oxidase"/>
</dbReference>
<dbReference type="GO" id="GO:0097621">
    <property type="term" value="F:monoamine oxidase activity"/>
    <property type="evidence" value="ECO:0007669"/>
    <property type="project" value="UniProtKB-EC"/>
</dbReference>
<organism evidence="6 7">
    <name type="scientific">Aspergillus parasiticus</name>
    <dbReference type="NCBI Taxonomy" id="5067"/>
    <lineage>
        <taxon>Eukaryota</taxon>
        <taxon>Fungi</taxon>
        <taxon>Dikarya</taxon>
        <taxon>Ascomycota</taxon>
        <taxon>Pezizomycotina</taxon>
        <taxon>Eurotiomycetes</taxon>
        <taxon>Eurotiomycetidae</taxon>
        <taxon>Eurotiales</taxon>
        <taxon>Aspergillaceae</taxon>
        <taxon>Aspergillus</taxon>
        <taxon>Aspergillus subgen. Circumdati</taxon>
    </lineage>
</organism>
<dbReference type="EC" id="1.4.3.4" evidence="2"/>
<proteinExistence type="inferred from homology"/>